<comment type="caution">
    <text evidence="1">The sequence shown here is derived from an EMBL/GenBank/DDBJ whole genome shotgun (WGS) entry which is preliminary data.</text>
</comment>
<name>A0ABS2RI74_9ACTN</name>
<dbReference type="EMBL" id="JAFBCF010000001">
    <property type="protein sequence ID" value="MBM7798696.1"/>
    <property type="molecule type" value="Genomic_DNA"/>
</dbReference>
<dbReference type="Gene3D" id="3.90.1200.10">
    <property type="match status" value="1"/>
</dbReference>
<evidence type="ECO:0000313" key="2">
    <source>
        <dbReference type="Proteomes" id="UP000704762"/>
    </source>
</evidence>
<keyword evidence="2" id="KW-1185">Reference proteome</keyword>
<accession>A0ABS2RI74</accession>
<reference evidence="1 2" key="1">
    <citation type="submission" date="2021-01" db="EMBL/GenBank/DDBJ databases">
        <title>Sequencing the genomes of 1000 actinobacteria strains.</title>
        <authorList>
            <person name="Klenk H.-P."/>
        </authorList>
    </citation>
    <scope>NUCLEOTIDE SEQUENCE [LARGE SCALE GENOMIC DNA]</scope>
    <source>
        <strain evidence="1 2">DSM 18662</strain>
    </source>
</reference>
<organism evidence="1 2">
    <name type="scientific">Microlunatus panaciterrae</name>
    <dbReference type="NCBI Taxonomy" id="400768"/>
    <lineage>
        <taxon>Bacteria</taxon>
        <taxon>Bacillati</taxon>
        <taxon>Actinomycetota</taxon>
        <taxon>Actinomycetes</taxon>
        <taxon>Propionibacteriales</taxon>
        <taxon>Propionibacteriaceae</taxon>
        <taxon>Microlunatus</taxon>
    </lineage>
</organism>
<dbReference type="RefSeq" id="WP_204917211.1">
    <property type="nucleotide sequence ID" value="NZ_BAAAQP010000002.1"/>
</dbReference>
<dbReference type="Pfam" id="PF04655">
    <property type="entry name" value="APH_6_hur"/>
    <property type="match status" value="1"/>
</dbReference>
<dbReference type="Proteomes" id="UP000704762">
    <property type="component" value="Unassembled WGS sequence"/>
</dbReference>
<gene>
    <name evidence="1" type="ORF">JOE57_001617</name>
</gene>
<keyword evidence="1" id="KW-0808">Transferase</keyword>
<protein>
    <submittedName>
        <fullName evidence="1">Streptomycin 6-kinase</fullName>
        <ecNumber evidence="1">2.7.1.72</ecNumber>
    </submittedName>
</protein>
<dbReference type="InterPro" id="IPR011009">
    <property type="entry name" value="Kinase-like_dom_sf"/>
</dbReference>
<proteinExistence type="predicted"/>
<dbReference type="EC" id="2.7.1.72" evidence="1"/>
<dbReference type="InterPro" id="IPR006748">
    <property type="entry name" value="NH2Glyco/OHUrea_AB-resist_kin"/>
</dbReference>
<dbReference type="SUPFAM" id="SSF56112">
    <property type="entry name" value="Protein kinase-like (PK-like)"/>
    <property type="match status" value="1"/>
</dbReference>
<sequence length="311" mass="33523">MSVSADDLPELVRRKLAHQGVAGLVWLAALPDVVSELERAWSITVGRPMPGGSTSFVAVARTDDGSRAVLKVALPGHSLGMQADTLRRADGRGYARLLGHQPAHEAILLEGLGTSMDRLDLSPERMIELLCQTLRQAWQVPAAGKSARPEEEKAAALGRFVQQAWEEQDHPCSERVIALALEYADRRAAAFSLDRSVVAHGDPHPANALAVGSAREGAESGFVFVDPDGFLCDRGYDLGVILRDWRDDLAAGHAPVVAQHYCQLLAQHSGVSADVIWEWGFLERVSTGLYARAFGAADLGQSYLDSAESLL</sequence>
<evidence type="ECO:0000313" key="1">
    <source>
        <dbReference type="EMBL" id="MBM7798696.1"/>
    </source>
</evidence>
<dbReference type="GO" id="GO:0050300">
    <property type="term" value="F:aminoglycoside 6-kinase activity"/>
    <property type="evidence" value="ECO:0007669"/>
    <property type="project" value="UniProtKB-EC"/>
</dbReference>